<evidence type="ECO:0008006" key="5">
    <source>
        <dbReference type="Google" id="ProtNLM"/>
    </source>
</evidence>
<dbReference type="Proteomes" id="UP001165135">
    <property type="component" value="Unassembled WGS sequence"/>
</dbReference>
<dbReference type="RefSeq" id="WP_285625656.1">
    <property type="nucleotide sequence ID" value="NZ_BSTJ01000006.1"/>
</dbReference>
<evidence type="ECO:0000313" key="4">
    <source>
        <dbReference type="Proteomes" id="UP001165135"/>
    </source>
</evidence>
<organism evidence="3 4">
    <name type="scientific">Actinoallomurus iriomotensis</name>
    <dbReference type="NCBI Taxonomy" id="478107"/>
    <lineage>
        <taxon>Bacteria</taxon>
        <taxon>Bacillati</taxon>
        <taxon>Actinomycetota</taxon>
        <taxon>Actinomycetes</taxon>
        <taxon>Streptosporangiales</taxon>
        <taxon>Thermomonosporaceae</taxon>
        <taxon>Actinoallomurus</taxon>
    </lineage>
</organism>
<feature type="transmembrane region" description="Helical" evidence="2">
    <location>
        <begin position="175"/>
        <end position="193"/>
    </location>
</feature>
<name>A0A9W6RKZ2_9ACTN</name>
<feature type="region of interest" description="Disordered" evidence="1">
    <location>
        <begin position="473"/>
        <end position="495"/>
    </location>
</feature>
<reference evidence="3" key="1">
    <citation type="submission" date="2023-03" db="EMBL/GenBank/DDBJ databases">
        <title>Actinoallomurus iriomotensis NBRC 103681.</title>
        <authorList>
            <person name="Ichikawa N."/>
            <person name="Sato H."/>
            <person name="Tonouchi N."/>
        </authorList>
    </citation>
    <scope>NUCLEOTIDE SEQUENCE</scope>
    <source>
        <strain evidence="3">NBRC 103681</strain>
    </source>
</reference>
<keyword evidence="2" id="KW-0472">Membrane</keyword>
<feature type="transmembrane region" description="Helical" evidence="2">
    <location>
        <begin position="90"/>
        <end position="116"/>
    </location>
</feature>
<proteinExistence type="predicted"/>
<accession>A0A9W6RKZ2</accession>
<dbReference type="EMBL" id="BSTJ01000006">
    <property type="protein sequence ID" value="GLY76890.1"/>
    <property type="molecule type" value="Genomic_DNA"/>
</dbReference>
<keyword evidence="2" id="KW-0812">Transmembrane</keyword>
<keyword evidence="2" id="KW-1133">Transmembrane helix</keyword>
<dbReference type="AlphaFoldDB" id="A0A9W6RKZ2"/>
<evidence type="ECO:0000256" key="2">
    <source>
        <dbReference type="SAM" id="Phobius"/>
    </source>
</evidence>
<dbReference type="Gene3D" id="3.40.50.12580">
    <property type="match status" value="2"/>
</dbReference>
<evidence type="ECO:0000256" key="1">
    <source>
        <dbReference type="SAM" id="MobiDB-lite"/>
    </source>
</evidence>
<sequence length="647" mass="70304">MTHPLVRAVAGPALVLSYPATVVAALWPNTWAFAATALIAYVADAVASRDELPVTERLAQTHTGVTVRFLIRELAVLLLLVREGHAGDTVFAVLALGLLGLHALRGVYSGLTLYVIRRRRLPVVTRGIDLTALRIPDAPSPQLTTRHSRTMLHLDVLPVMLGGLFGLRAGVSGLATAYVLGLVAFAIMARHAVRNRHLGDENRVFDLVNERLAELRPEVALYFSGSADSAYQANMWLSTMDELDHRAVIILRERVMVPLLGRTKTPVLCVPKAMDMVRLDLSSIRTALYPANVGKNLHMLRMSGIRSAFINHGDSDKPASFNPFARAYDEVWVAGPAGRERYLTMRTGVRDEDIVEVGRPQLAPIDASGRNPDPMFTVLYAPTWEGWSDDLAHSSVATMGPAIVRALLEHAPQVRVVYKPHPLTGTRDPKAIERHEEIVAMIERANAGRPASGGEHADRLKALSRRLDALAGDETAGDEAQLTRDSAAAGTSDEWRQTEEAWTAAYWQAGGPQRHRVITGPRPHVYDCFNHADLLITDISSVAGDFIVSGKPYAVTNVKGLSGEEFRQLFPTAALAAYLIGPGCAEIGQILAHAQAEGPDPLAERRRELRAHLLGPDGLDSAKRFDAAVSALAAKSLTRTDDDRPAA</sequence>
<protein>
    <recommendedName>
        <fullName evidence="5">Integral membrane protein</fullName>
    </recommendedName>
</protein>
<dbReference type="InterPro" id="IPR043148">
    <property type="entry name" value="TagF_C"/>
</dbReference>
<gene>
    <name evidence="3" type="ORF">Airi01_051570</name>
</gene>
<evidence type="ECO:0000313" key="3">
    <source>
        <dbReference type="EMBL" id="GLY76890.1"/>
    </source>
</evidence>
<comment type="caution">
    <text evidence="3">The sequence shown here is derived from an EMBL/GenBank/DDBJ whole genome shotgun (WGS) entry which is preliminary data.</text>
</comment>